<protein>
    <recommendedName>
        <fullName evidence="10">Polymerase nucleotidyl transferase domain-containing protein</fullName>
    </recommendedName>
</protein>
<keyword evidence="5" id="KW-0479">Metal-binding</keyword>
<reference evidence="11 12" key="1">
    <citation type="submission" date="2020-08" db="EMBL/GenBank/DDBJ databases">
        <title>Sequencing the genomes of 1000 actinobacteria strains.</title>
        <authorList>
            <person name="Klenk H.-P."/>
        </authorList>
    </citation>
    <scope>NUCLEOTIDE SEQUENCE [LARGE SCALE GENOMIC DNA]</scope>
    <source>
        <strain evidence="11 12">DSM 22242</strain>
    </source>
</reference>
<evidence type="ECO:0000313" key="11">
    <source>
        <dbReference type="EMBL" id="MBB3171912.1"/>
    </source>
</evidence>
<evidence type="ECO:0000256" key="8">
    <source>
        <dbReference type="ARBA" id="ARBA00022842"/>
    </source>
</evidence>
<feature type="domain" description="Polymerase nucleotidyl transferase" evidence="10">
    <location>
        <begin position="17"/>
        <end position="91"/>
    </location>
</feature>
<gene>
    <name evidence="11" type="ORF">FHR31_001743</name>
</gene>
<name>A0A7W5D3D1_9ACTN</name>
<evidence type="ECO:0000256" key="6">
    <source>
        <dbReference type="ARBA" id="ARBA00022741"/>
    </source>
</evidence>
<evidence type="ECO:0000256" key="3">
    <source>
        <dbReference type="ARBA" id="ARBA00022679"/>
    </source>
</evidence>
<dbReference type="PANTHER" id="PTHR33571:SF14">
    <property type="entry name" value="PROTEIN ADENYLYLTRANSFERASE MJ0435-RELATED"/>
    <property type="match status" value="1"/>
</dbReference>
<dbReference type="GeneID" id="93357320"/>
<organism evidence="11 12">
    <name type="scientific">Parvibacter caecicola</name>
    <dbReference type="NCBI Taxonomy" id="747645"/>
    <lineage>
        <taxon>Bacteria</taxon>
        <taxon>Bacillati</taxon>
        <taxon>Actinomycetota</taxon>
        <taxon>Coriobacteriia</taxon>
        <taxon>Coriobacteriales</taxon>
        <taxon>Coriobacteriaceae</taxon>
        <taxon>Parvibacter</taxon>
    </lineage>
</organism>
<dbReference type="GO" id="GO:0046872">
    <property type="term" value="F:metal ion binding"/>
    <property type="evidence" value="ECO:0007669"/>
    <property type="project" value="UniProtKB-KW"/>
</dbReference>
<evidence type="ECO:0000256" key="9">
    <source>
        <dbReference type="ARBA" id="ARBA00038276"/>
    </source>
</evidence>
<dbReference type="SUPFAM" id="SSF81301">
    <property type="entry name" value="Nucleotidyltransferase"/>
    <property type="match status" value="1"/>
</dbReference>
<dbReference type="Proteomes" id="UP000530850">
    <property type="component" value="Unassembled WGS sequence"/>
</dbReference>
<comment type="cofactor">
    <cofactor evidence="1">
        <name>Mg(2+)</name>
        <dbReference type="ChEBI" id="CHEBI:18420"/>
    </cofactor>
</comment>
<dbReference type="EMBL" id="JACHYA010000006">
    <property type="protein sequence ID" value="MBB3171912.1"/>
    <property type="molecule type" value="Genomic_DNA"/>
</dbReference>
<keyword evidence="7" id="KW-0067">ATP-binding</keyword>
<dbReference type="CDD" id="cd05403">
    <property type="entry name" value="NT_KNTase_like"/>
    <property type="match status" value="1"/>
</dbReference>
<dbReference type="RefSeq" id="WP_211236193.1">
    <property type="nucleotide sequence ID" value="NZ_CANPEU010000002.1"/>
</dbReference>
<evidence type="ECO:0000256" key="5">
    <source>
        <dbReference type="ARBA" id="ARBA00022723"/>
    </source>
</evidence>
<keyword evidence="2" id="KW-1277">Toxin-antitoxin system</keyword>
<dbReference type="PANTHER" id="PTHR33571">
    <property type="entry name" value="SSL8005 PROTEIN"/>
    <property type="match status" value="1"/>
</dbReference>
<sequence length="95" mass="10590">MVLTQDEIRDIVLPLLDRYDMKSASLFGSYARGDADEDSDIDVLLVGNEGFRPLGIFGLAEELHRQSGKAVDVYEQSELSPGPFRDAVYKELVLL</sequence>
<keyword evidence="6" id="KW-0547">Nucleotide-binding</keyword>
<keyword evidence="8" id="KW-0460">Magnesium</keyword>
<dbReference type="Pfam" id="PF01909">
    <property type="entry name" value="NTP_transf_2"/>
    <property type="match status" value="1"/>
</dbReference>
<dbReference type="GO" id="GO:0005524">
    <property type="term" value="F:ATP binding"/>
    <property type="evidence" value="ECO:0007669"/>
    <property type="project" value="UniProtKB-KW"/>
</dbReference>
<evidence type="ECO:0000256" key="2">
    <source>
        <dbReference type="ARBA" id="ARBA00022649"/>
    </source>
</evidence>
<dbReference type="InterPro" id="IPR052038">
    <property type="entry name" value="Type-VII_TA_antitoxin"/>
</dbReference>
<dbReference type="Gene3D" id="3.30.460.10">
    <property type="entry name" value="Beta Polymerase, domain 2"/>
    <property type="match status" value="1"/>
</dbReference>
<proteinExistence type="inferred from homology"/>
<dbReference type="InterPro" id="IPR043519">
    <property type="entry name" value="NT_sf"/>
</dbReference>
<evidence type="ECO:0000313" key="12">
    <source>
        <dbReference type="Proteomes" id="UP000530850"/>
    </source>
</evidence>
<keyword evidence="3" id="KW-0808">Transferase</keyword>
<evidence type="ECO:0000256" key="1">
    <source>
        <dbReference type="ARBA" id="ARBA00001946"/>
    </source>
</evidence>
<evidence type="ECO:0000256" key="4">
    <source>
        <dbReference type="ARBA" id="ARBA00022695"/>
    </source>
</evidence>
<comment type="similarity">
    <text evidence="9">Belongs to the MntA antitoxin family.</text>
</comment>
<accession>A0A7W5D3D1</accession>
<evidence type="ECO:0000256" key="7">
    <source>
        <dbReference type="ARBA" id="ARBA00022840"/>
    </source>
</evidence>
<dbReference type="AlphaFoldDB" id="A0A7W5D3D1"/>
<keyword evidence="4" id="KW-0548">Nucleotidyltransferase</keyword>
<dbReference type="GO" id="GO:0016779">
    <property type="term" value="F:nucleotidyltransferase activity"/>
    <property type="evidence" value="ECO:0007669"/>
    <property type="project" value="UniProtKB-KW"/>
</dbReference>
<dbReference type="InterPro" id="IPR002934">
    <property type="entry name" value="Polymerase_NTP_transf_dom"/>
</dbReference>
<comment type="caution">
    <text evidence="11">The sequence shown here is derived from an EMBL/GenBank/DDBJ whole genome shotgun (WGS) entry which is preliminary data.</text>
</comment>
<evidence type="ECO:0000259" key="10">
    <source>
        <dbReference type="Pfam" id="PF01909"/>
    </source>
</evidence>